<reference evidence="2" key="2">
    <citation type="journal article" date="2023" name="mSystems">
        <title>Charting the Lipopeptidome of Nonpathogenic Pseudomonas.</title>
        <authorList>
            <person name="Cesa-Luna C."/>
            <person name="Geudens N."/>
            <person name="Girard L."/>
            <person name="De Roo V."/>
            <person name="Maklad H.R."/>
            <person name="Martins J.C."/>
            <person name="Hofte M."/>
            <person name="De Mot R."/>
        </authorList>
    </citation>
    <scope>NUCLEOTIDE SEQUENCE</scope>
    <source>
        <strain evidence="2">B1M3-32</strain>
    </source>
</reference>
<keyword evidence="3" id="KW-1185">Reference proteome</keyword>
<name>A0A9X2XIC1_9PSED</name>
<protein>
    <submittedName>
        <fullName evidence="2">DUF4329 domain-containing protein</fullName>
    </submittedName>
</protein>
<sequence>MDNFSDRPRRSPEVSIDSLFYSKPHISADDAARFAHELIGNKRDREYGGMILLREDGRFVATEPLAAKGDRFDFKRLLAVDAQGHFLHPEGFKCHALYRSHPNGGAELKAANPAFTDEQIEVIVSFFTERDKLFMIRNREFVPAFYLSGSEGSLFRYMPSGSAAEDLLAEKIRNGRPEGPFTFFEAPIEELAQAGALSLVYNTRGVWGSRRGQFDAEWAMHEPVNKLTEPTEPPFCTPIYDQASSVVEAIMSVDTLNVGFGFSGFVFKVLDKDEYVGTFPWRNPSTLVSPLNDFPRHETGGPSLRPELRLDGIFYMAQTKAAQVPAKQEWLYRNFFSPVHLAAAITQSRKDTYLLDPERSLTVYTRTPDKALLSYTCSGSAAETKLMASRGKLQKALQDGTLSPFEFVLQVAAAGRLEVVQTGAVWDKAGPVGVGWRPFERIHRSLSPAFVTADDAARYAHFRHDKSRDAEQLGYLLQRSDGKYFATASTTAKAWAKDWNLPFAGGVSGKPVELPGYRYVALYKMLKDPRQTLRTQHPDWSDDRISLLASLPSFASLAAIASSRDWVTTLYNSGPDGSLVKYVASGSQDERNFGAFLTSAVNDGRVVATLDGFDGTGMQMVKKLVTLGELNIVISSPVWKASRGKVPGSWVAFEPFTPATPVTPGFSWVFQDPGTAAQWVHDQMQAKPGVRQLAFILKSLTADEYVVSEPLGNDPAQVSLPLFSPLHVFTVDEAGKPRLPDGYGIHAVCYQPAPDSRETSRQKWLYENFVSASDFAAAIGTARVRETPGLALYLSTRDGAQLRYTFSGSEKENQLYAINPHGQVSDNGDQAELAAGTLTPEAFVRRVAAAGALSVVRAGRLWDVEGDVGLAWQPYGRYPKPALSPAFLTADDAVRYAHERIGKQRDYEFCGYVMERQDGRFVVSEPWVVGESGRFAPGYVYPDDASGKPILPEDHRLRGVYASRLALSQYDPQRMARHGWSREQASIDAQFFCDADLHAILGNRQHATTAWLCAAEDALIAYDVSGSAAENALRAQVAPEAKGSRLAQDLARGAMLPGDLVKQLADAGGLRVVIASELWGARGMVPEYWSAFPASQSAETPEPVAFGAVFADADAAARDAHQRVRRCGPDQTCFGVVLKHADKEEYVVSETRPASDELPLFTLGNLFKSDDAGEFLYPASFKLFGLFYARQWLPTKLPPSEQWLGRHFISSKDLYEGFFQARRLRAKDEKVGLPVYLSTLDRALLKYRSPNSTTLFDARMLPSGVAEDVHSLLSSGALLAKAFVDRVIARCWLSVVVGSDCWGEAGPVRLTTDWKPYAGFTRRALSPAFTCQADAVRHVQSMLGVDRDQTHGGLVLKRTDGLFVATEPLPVESEDFDPKRILPDEDVAADLLAPGCKIVARYRSRVASALPFLISGLERQTYSDFFSTEVLATALASGHLWTHEYLLGAQGSMLCFTQQNDDSDLLNTSQKIQRAARLALLEGQLTPSTDAPHDPWSNLIERRIRSGAGTPTELVNQLLKVGVLQVVQSSNLWGPAGRLDGGWLPQAQGYLAPQSVRFATADRALSPAFCHSDDAVRHAHQHAGGRGQWAFGLVLKSSRPGHSVTSLPVTADDLKFPHGRIFRSGQLPTGYSVQGLYLCAPARQPDELPSNEVFRSFVPPSVLVAALSAVQIASVEAPFQALYLSCADGALLKYEAAAWDSDLQTHAALTAYVKTLQGDGNPADYIRKVARAGQLSVLVSSATWATLGRVGSDWSPGKVEQSTVSDDERLALGPVYSHADDAARWMWRRVRHARDKAWLGAILRDGNGNFVATEPLDDSGPTVPVGLRDDTPAHRRLFMGVMYPDYPGTAKRYPSGYKVMGVQQAWKLDDNPQRFSSRFEEVLYRNFVDHDEIRAFNALLSTARIADARYYLTPRNGALLAHSPSYLDREAQVLLDDWTAVESGVTRSRLAEVLDVLILTGRLQILEPDRFWYPRGPLTTKRLQEMSRRPSDT</sequence>
<accession>A0A9X2XIC1</accession>
<evidence type="ECO:0000259" key="1">
    <source>
        <dbReference type="Pfam" id="PF14220"/>
    </source>
</evidence>
<evidence type="ECO:0000313" key="3">
    <source>
        <dbReference type="Proteomes" id="UP001139955"/>
    </source>
</evidence>
<feature type="domain" description="DUF4329" evidence="1">
    <location>
        <begin position="29"/>
        <end position="165"/>
    </location>
</feature>
<dbReference type="Pfam" id="PF14220">
    <property type="entry name" value="DUF4329"/>
    <property type="match status" value="1"/>
</dbReference>
<dbReference type="RefSeq" id="WP_301622507.1">
    <property type="nucleotide sequence ID" value="NZ_JAOSKY010000009.1"/>
</dbReference>
<dbReference type="InterPro" id="IPR025479">
    <property type="entry name" value="DUF4329"/>
</dbReference>
<reference evidence="2" key="1">
    <citation type="submission" date="2022-09" db="EMBL/GenBank/DDBJ databases">
        <authorList>
            <person name="Cesa-Luna C."/>
            <person name="Girard L."/>
            <person name="Lood C."/>
            <person name="Hofte M."/>
            <person name="De Mot R."/>
        </authorList>
    </citation>
    <scope>NUCLEOTIDE SEQUENCE</scope>
    <source>
        <strain evidence="2">B1M3-32</strain>
    </source>
</reference>
<proteinExistence type="predicted"/>
<evidence type="ECO:0000313" key="2">
    <source>
        <dbReference type="EMBL" id="MCU7249457.1"/>
    </source>
</evidence>
<organism evidence="2 3">
    <name type="scientific">Pseudomonas koreensis</name>
    <dbReference type="NCBI Taxonomy" id="198620"/>
    <lineage>
        <taxon>Bacteria</taxon>
        <taxon>Pseudomonadati</taxon>
        <taxon>Pseudomonadota</taxon>
        <taxon>Gammaproteobacteria</taxon>
        <taxon>Pseudomonadales</taxon>
        <taxon>Pseudomonadaceae</taxon>
        <taxon>Pseudomonas</taxon>
    </lineage>
</organism>
<dbReference type="Proteomes" id="UP001139955">
    <property type="component" value="Unassembled WGS sequence"/>
</dbReference>
<gene>
    <name evidence="2" type="ORF">OC940_16755</name>
</gene>
<dbReference type="EMBL" id="JAOSKY010000009">
    <property type="protein sequence ID" value="MCU7249457.1"/>
    <property type="molecule type" value="Genomic_DNA"/>
</dbReference>
<comment type="caution">
    <text evidence="2">The sequence shown here is derived from an EMBL/GenBank/DDBJ whole genome shotgun (WGS) entry which is preliminary data.</text>
</comment>